<comment type="caution">
    <text evidence="2">The sequence shown here is derived from an EMBL/GenBank/DDBJ whole genome shotgun (WGS) entry which is preliminary data.</text>
</comment>
<name>A0A5S4FX03_9ACTN</name>
<sequence length="310" mass="34030">MENCPIPGDKSPFHGGSANIHRHNAFHPSILSQPPPSGRMSTMTFRRLTTSDLDDCARLAKDRDWLPERHKWRLLFEVGEAYGIDAPDGDGLAATNILTRYGDDHAVISMVLTASRYARRGLARALMEHVLEQAGDRTVSLYATDNGRPLYEQLGFRVVGTAAKHTGVFEGEPSGRTRPATEADLGWILDLDAELFGTDRSAVLRRMFAFGEQVRIAEGGFGHCWRNDDNTVIGPVVARDEATARALIGDLALDAGGEVRMDFDLAMDDLVRWAGEHGIGSPWRVSKMVRGGDLPGDRACQFLPFMQALG</sequence>
<evidence type="ECO:0000313" key="2">
    <source>
        <dbReference type="EMBL" id="TMR15536.1"/>
    </source>
</evidence>
<dbReference type="PROSITE" id="PS51186">
    <property type="entry name" value="GNAT"/>
    <property type="match status" value="1"/>
</dbReference>
<dbReference type="Gene3D" id="3.40.630.30">
    <property type="match status" value="1"/>
</dbReference>
<dbReference type="InterPro" id="IPR016181">
    <property type="entry name" value="Acyl_CoA_acyltransferase"/>
</dbReference>
<dbReference type="InterPro" id="IPR052729">
    <property type="entry name" value="Acyl/Acetyltrans_Enzymes"/>
</dbReference>
<dbReference type="Pfam" id="PF13673">
    <property type="entry name" value="Acetyltransf_10"/>
    <property type="match status" value="1"/>
</dbReference>
<gene>
    <name evidence="2" type="ORF">ETD85_56070</name>
</gene>
<evidence type="ECO:0000313" key="3">
    <source>
        <dbReference type="Proteomes" id="UP000306628"/>
    </source>
</evidence>
<protein>
    <submittedName>
        <fullName evidence="2">GNAT family N-acetyltransferase</fullName>
    </submittedName>
</protein>
<organism evidence="2 3">
    <name type="scientific">Nonomuraea zeae</name>
    <dbReference type="NCBI Taxonomy" id="1642303"/>
    <lineage>
        <taxon>Bacteria</taxon>
        <taxon>Bacillati</taxon>
        <taxon>Actinomycetota</taxon>
        <taxon>Actinomycetes</taxon>
        <taxon>Streptosporangiales</taxon>
        <taxon>Streptosporangiaceae</taxon>
        <taxon>Nonomuraea</taxon>
    </lineage>
</organism>
<dbReference type="Proteomes" id="UP000306628">
    <property type="component" value="Unassembled WGS sequence"/>
</dbReference>
<proteinExistence type="predicted"/>
<keyword evidence="2" id="KW-0808">Transferase</keyword>
<dbReference type="PANTHER" id="PTHR47237">
    <property type="entry name" value="SLL0310 PROTEIN"/>
    <property type="match status" value="1"/>
</dbReference>
<dbReference type="EMBL" id="VCKX01000392">
    <property type="protein sequence ID" value="TMR15536.1"/>
    <property type="molecule type" value="Genomic_DNA"/>
</dbReference>
<dbReference type="PANTHER" id="PTHR47237:SF2">
    <property type="entry name" value="BLL4206 PROTEIN"/>
    <property type="match status" value="1"/>
</dbReference>
<keyword evidence="3" id="KW-1185">Reference proteome</keyword>
<dbReference type="InterPro" id="IPR000182">
    <property type="entry name" value="GNAT_dom"/>
</dbReference>
<reference evidence="2 3" key="1">
    <citation type="submission" date="2019-05" db="EMBL/GenBank/DDBJ databases">
        <title>Draft genome sequence of Nonomuraea zeae DSM 100528.</title>
        <authorList>
            <person name="Saricaoglu S."/>
            <person name="Isik K."/>
        </authorList>
    </citation>
    <scope>NUCLEOTIDE SEQUENCE [LARGE SCALE GENOMIC DNA]</scope>
    <source>
        <strain evidence="2 3">DSM 100528</strain>
    </source>
</reference>
<dbReference type="Gene3D" id="3.40.630.90">
    <property type="match status" value="1"/>
</dbReference>
<dbReference type="GO" id="GO:0016747">
    <property type="term" value="F:acyltransferase activity, transferring groups other than amino-acyl groups"/>
    <property type="evidence" value="ECO:0007669"/>
    <property type="project" value="InterPro"/>
</dbReference>
<dbReference type="SUPFAM" id="SSF55729">
    <property type="entry name" value="Acyl-CoA N-acyltransferases (Nat)"/>
    <property type="match status" value="1"/>
</dbReference>
<dbReference type="InterPro" id="IPR041496">
    <property type="entry name" value="YitH/HolE_GNAT"/>
</dbReference>
<dbReference type="Pfam" id="PF18014">
    <property type="entry name" value="Acetyltransf_18"/>
    <property type="match status" value="1"/>
</dbReference>
<accession>A0A5S4FX03</accession>
<evidence type="ECO:0000259" key="1">
    <source>
        <dbReference type="PROSITE" id="PS51186"/>
    </source>
</evidence>
<feature type="domain" description="N-acetyltransferase" evidence="1">
    <location>
        <begin position="43"/>
        <end position="192"/>
    </location>
</feature>
<dbReference type="CDD" id="cd04301">
    <property type="entry name" value="NAT_SF"/>
    <property type="match status" value="1"/>
</dbReference>
<dbReference type="AlphaFoldDB" id="A0A5S4FX03"/>
<dbReference type="OrthoDB" id="510731at2"/>